<protein>
    <submittedName>
        <fullName evidence="8">ATP-binding protein</fullName>
    </submittedName>
</protein>
<feature type="transmembrane region" description="Helical" evidence="5">
    <location>
        <begin position="176"/>
        <end position="203"/>
    </location>
</feature>
<keyword evidence="2" id="KW-0418">Kinase</keyword>
<proteinExistence type="predicted"/>
<dbReference type="GO" id="GO:0000160">
    <property type="term" value="P:phosphorelay signal transduction system"/>
    <property type="evidence" value="ECO:0007669"/>
    <property type="project" value="UniProtKB-KW"/>
</dbReference>
<evidence type="ECO:0000256" key="2">
    <source>
        <dbReference type="ARBA" id="ARBA00022777"/>
    </source>
</evidence>
<dbReference type="Pfam" id="PF19354">
    <property type="entry name" value="DUF5931"/>
    <property type="match status" value="1"/>
</dbReference>
<dbReference type="InterPro" id="IPR003594">
    <property type="entry name" value="HATPase_dom"/>
</dbReference>
<evidence type="ECO:0000256" key="1">
    <source>
        <dbReference type="ARBA" id="ARBA00022679"/>
    </source>
</evidence>
<dbReference type="AlphaFoldDB" id="A0A6G9YTW7"/>
<dbReference type="EMBL" id="CP046172">
    <property type="protein sequence ID" value="QIS16652.1"/>
    <property type="molecule type" value="Genomic_DNA"/>
</dbReference>
<evidence type="ECO:0000259" key="6">
    <source>
        <dbReference type="Pfam" id="PF02518"/>
    </source>
</evidence>
<sequence length="442" mass="47523">MSHEVSIPRTSLPTPRPMPMRRSGRTARRAVKPRCPTIPRNRAEPVLSQTKPMVRTRTAELGPDQIATAPLWRAAQALRLVTLLYAVGQQIASVSHYHNQRLSWVLIALMAMWSGISALLLSQWHFPELARRLRVWVVLGDHLVVAALMASTRLVADYGWFHGHQTLPTTLWSANAVISAGILLGPVGGMCSGLLIASVALTVRDQWGQDVWTDATVPVLVSVGLALGLAANTARRAQDQLQRAMRITAAAEERERLSREVHDGVLQVLSYIKRRGSEIGGDTNELAQRAGEQEVALRTLISEQGPRPDSGAAEVDLRPLLTAHATPTVFVSIPGDPVLVGRWVAGELAAAVANALSNVALHAGPDAKAYVLLEDTGDELIVSVRDDGVGIAPGRLAEAAAEGRLGVSRSIVGRLAALGGTAELLSEADEFGTEWEFRVPRA</sequence>
<name>A0A6G9YTW7_9NOCA</name>
<evidence type="ECO:0000313" key="9">
    <source>
        <dbReference type="Proteomes" id="UP000503540"/>
    </source>
</evidence>
<keyword evidence="8" id="KW-0067">ATP-binding</keyword>
<dbReference type="Gene3D" id="3.30.565.10">
    <property type="entry name" value="Histidine kinase-like ATPase, C-terminal domain"/>
    <property type="match status" value="1"/>
</dbReference>
<keyword evidence="5" id="KW-0472">Membrane</keyword>
<dbReference type="InterPro" id="IPR050482">
    <property type="entry name" value="Sensor_HK_TwoCompSys"/>
</dbReference>
<dbReference type="PANTHER" id="PTHR24421:SF61">
    <property type="entry name" value="OXYGEN SENSOR HISTIDINE KINASE NREB"/>
    <property type="match status" value="1"/>
</dbReference>
<keyword evidence="3" id="KW-0902">Two-component regulatory system</keyword>
<feature type="domain" description="DUF5931" evidence="7">
    <location>
        <begin position="69"/>
        <end position="239"/>
    </location>
</feature>
<dbReference type="Proteomes" id="UP000503540">
    <property type="component" value="Chromosome"/>
</dbReference>
<feature type="transmembrane region" description="Helical" evidence="5">
    <location>
        <begin position="102"/>
        <end position="121"/>
    </location>
</feature>
<keyword evidence="1" id="KW-0808">Transferase</keyword>
<feature type="transmembrane region" description="Helical" evidence="5">
    <location>
        <begin position="133"/>
        <end position="156"/>
    </location>
</feature>
<feature type="domain" description="Histidine kinase/HSP90-like ATPase" evidence="6">
    <location>
        <begin position="348"/>
        <end position="441"/>
    </location>
</feature>
<keyword evidence="9" id="KW-1185">Reference proteome</keyword>
<dbReference type="Gene3D" id="1.20.5.1930">
    <property type="match status" value="1"/>
</dbReference>
<organism evidence="8 9">
    <name type="scientific">Nocardia arthritidis</name>
    <dbReference type="NCBI Taxonomy" id="228602"/>
    <lineage>
        <taxon>Bacteria</taxon>
        <taxon>Bacillati</taxon>
        <taxon>Actinomycetota</taxon>
        <taxon>Actinomycetes</taxon>
        <taxon>Mycobacteriales</taxon>
        <taxon>Nocardiaceae</taxon>
        <taxon>Nocardia</taxon>
    </lineage>
</organism>
<keyword evidence="5" id="KW-1133">Transmembrane helix</keyword>
<dbReference type="NCBIfam" id="NF047322">
    <property type="entry name" value="HK_morpho_MacS"/>
    <property type="match status" value="1"/>
</dbReference>
<feature type="transmembrane region" description="Helical" evidence="5">
    <location>
        <begin position="215"/>
        <end position="234"/>
    </location>
</feature>
<accession>A0A6G9YTW7</accession>
<evidence type="ECO:0000313" key="8">
    <source>
        <dbReference type="EMBL" id="QIS16652.1"/>
    </source>
</evidence>
<keyword evidence="5" id="KW-0812">Transmembrane</keyword>
<evidence type="ECO:0000256" key="3">
    <source>
        <dbReference type="ARBA" id="ARBA00023012"/>
    </source>
</evidence>
<reference evidence="8 9" key="1">
    <citation type="journal article" date="2019" name="ACS Chem. Biol.">
        <title>Identification and Mobilization of a Cryptic Antibiotic Biosynthesis Gene Locus from a Human-Pathogenic Nocardia Isolate.</title>
        <authorList>
            <person name="Herisse M."/>
            <person name="Ishida K."/>
            <person name="Porter J.L."/>
            <person name="Howden B."/>
            <person name="Hertweck C."/>
            <person name="Stinear T.P."/>
            <person name="Pidot S.J."/>
        </authorList>
    </citation>
    <scope>NUCLEOTIDE SEQUENCE [LARGE SCALE GENOMIC DNA]</scope>
    <source>
        <strain evidence="8 9">AUSMDU00012717</strain>
    </source>
</reference>
<dbReference type="GO" id="GO:0005524">
    <property type="term" value="F:ATP binding"/>
    <property type="evidence" value="ECO:0007669"/>
    <property type="project" value="UniProtKB-KW"/>
</dbReference>
<evidence type="ECO:0000259" key="7">
    <source>
        <dbReference type="Pfam" id="PF19354"/>
    </source>
</evidence>
<dbReference type="PANTHER" id="PTHR24421">
    <property type="entry name" value="NITRATE/NITRITE SENSOR PROTEIN NARX-RELATED"/>
    <property type="match status" value="1"/>
</dbReference>
<evidence type="ECO:0000256" key="4">
    <source>
        <dbReference type="SAM" id="MobiDB-lite"/>
    </source>
</evidence>
<dbReference type="SUPFAM" id="SSF55874">
    <property type="entry name" value="ATPase domain of HSP90 chaperone/DNA topoisomerase II/histidine kinase"/>
    <property type="match status" value="1"/>
</dbReference>
<dbReference type="Pfam" id="PF02518">
    <property type="entry name" value="HATPase_c"/>
    <property type="match status" value="1"/>
</dbReference>
<dbReference type="KEGG" id="nah:F5544_44245"/>
<gene>
    <name evidence="8" type="ORF">F5544_44245</name>
</gene>
<dbReference type="GO" id="GO:0016301">
    <property type="term" value="F:kinase activity"/>
    <property type="evidence" value="ECO:0007669"/>
    <property type="project" value="UniProtKB-KW"/>
</dbReference>
<dbReference type="InterPro" id="IPR036890">
    <property type="entry name" value="HATPase_C_sf"/>
</dbReference>
<dbReference type="InterPro" id="IPR045975">
    <property type="entry name" value="DUF5931"/>
</dbReference>
<feature type="region of interest" description="Disordered" evidence="4">
    <location>
        <begin position="1"/>
        <end position="30"/>
    </location>
</feature>
<evidence type="ECO:0000256" key="5">
    <source>
        <dbReference type="SAM" id="Phobius"/>
    </source>
</evidence>
<keyword evidence="8" id="KW-0547">Nucleotide-binding</keyword>